<dbReference type="Proteomes" id="UP000198424">
    <property type="component" value="Unassembled WGS sequence"/>
</dbReference>
<organism evidence="2 4">
    <name type="scientific">Flavobacterium hydatis</name>
    <name type="common">Cytophaga aquatilis</name>
    <dbReference type="NCBI Taxonomy" id="991"/>
    <lineage>
        <taxon>Bacteria</taxon>
        <taxon>Pseudomonadati</taxon>
        <taxon>Bacteroidota</taxon>
        <taxon>Flavobacteriia</taxon>
        <taxon>Flavobacteriales</taxon>
        <taxon>Flavobacteriaceae</taxon>
        <taxon>Flavobacterium</taxon>
    </lineage>
</organism>
<dbReference type="Proteomes" id="UP000028712">
    <property type="component" value="Unassembled WGS sequence"/>
</dbReference>
<evidence type="ECO:0000313" key="5">
    <source>
        <dbReference type="Proteomes" id="UP000198424"/>
    </source>
</evidence>
<evidence type="ECO:0008006" key="6">
    <source>
        <dbReference type="Google" id="ProtNLM"/>
    </source>
</evidence>
<evidence type="ECO:0000256" key="1">
    <source>
        <dbReference type="SAM" id="SignalP"/>
    </source>
</evidence>
<sequence length="216" mass="25257">MIKITFISFFLFLTFIGKAQTTPKVNINELVSDFIKTQKIDTAFTYENYSVGGITLVEPSLNADIEECITDLTNHPIYIFWKDEGKTYFTKITYCFEYSKIIIANDAFWEIYFSNKTIIKHEKVKPFEYITIKNSKKTKQQITISSSSFQKLQIITNGEKTEKRFDKFDLQKQSEGAININYENNINLRSKKIIDIMEAIVNEAEKNNIFKKIKSR</sequence>
<evidence type="ECO:0000313" key="3">
    <source>
        <dbReference type="EMBL" id="OXA92595.1"/>
    </source>
</evidence>
<keyword evidence="1" id="KW-0732">Signal</keyword>
<feature type="chain" id="PRO_5001802811" description="DUF4468 domain-containing protein" evidence="1">
    <location>
        <begin position="20"/>
        <end position="216"/>
    </location>
</feature>
<dbReference type="RefSeq" id="WP_035622623.1">
    <property type="nucleotide sequence ID" value="NZ_JPRM01000017.1"/>
</dbReference>
<dbReference type="AlphaFoldDB" id="A0A086AGZ4"/>
<name>A0A086AGZ4_FLAHY</name>
<evidence type="ECO:0000313" key="2">
    <source>
        <dbReference type="EMBL" id="KFF15958.1"/>
    </source>
</evidence>
<proteinExistence type="predicted"/>
<dbReference type="EMBL" id="MUGY01000021">
    <property type="protein sequence ID" value="OXA92595.1"/>
    <property type="molecule type" value="Genomic_DNA"/>
</dbReference>
<accession>A0A086AGZ4</accession>
<comment type="caution">
    <text evidence="2">The sequence shown here is derived from an EMBL/GenBank/DDBJ whole genome shotgun (WGS) entry which is preliminary data.</text>
</comment>
<evidence type="ECO:0000313" key="4">
    <source>
        <dbReference type="Proteomes" id="UP000028712"/>
    </source>
</evidence>
<dbReference type="OrthoDB" id="1358288at2"/>
<reference evidence="2 4" key="1">
    <citation type="submission" date="2014-07" db="EMBL/GenBank/DDBJ databases">
        <title>Genome of Flavobacterium hydatis DSM 2063.</title>
        <authorList>
            <person name="Pipes S.E."/>
            <person name="Stropko S.J."/>
            <person name="Newman J.D."/>
        </authorList>
    </citation>
    <scope>NUCLEOTIDE SEQUENCE [LARGE SCALE GENOMIC DNA]</scope>
    <source>
        <strain evidence="2 4">DSM 2063</strain>
    </source>
</reference>
<reference evidence="3 5" key="2">
    <citation type="submission" date="2016-11" db="EMBL/GenBank/DDBJ databases">
        <title>Whole genomes of Flavobacteriaceae.</title>
        <authorList>
            <person name="Stine C."/>
            <person name="Li C."/>
            <person name="Tadesse D."/>
        </authorList>
    </citation>
    <scope>NUCLEOTIDE SEQUENCE [LARGE SCALE GENOMIC DNA]</scope>
    <source>
        <strain evidence="3 5">ATCC 29551</strain>
    </source>
</reference>
<gene>
    <name evidence="3" type="ORF">B0A62_15275</name>
    <name evidence="2" type="ORF">IW20_12670</name>
</gene>
<dbReference type="STRING" id="991.IW20_12670"/>
<feature type="signal peptide" evidence="1">
    <location>
        <begin position="1"/>
        <end position="19"/>
    </location>
</feature>
<protein>
    <recommendedName>
        <fullName evidence="6">DUF4468 domain-containing protein</fullName>
    </recommendedName>
</protein>
<dbReference type="EMBL" id="JPRM01000017">
    <property type="protein sequence ID" value="KFF15958.1"/>
    <property type="molecule type" value="Genomic_DNA"/>
</dbReference>
<keyword evidence="5" id="KW-1185">Reference proteome</keyword>